<organism evidence="1">
    <name type="scientific">viral metagenome</name>
    <dbReference type="NCBI Taxonomy" id="1070528"/>
    <lineage>
        <taxon>unclassified sequences</taxon>
        <taxon>metagenomes</taxon>
        <taxon>organismal metagenomes</taxon>
    </lineage>
</organism>
<evidence type="ECO:0008006" key="2">
    <source>
        <dbReference type="Google" id="ProtNLM"/>
    </source>
</evidence>
<evidence type="ECO:0000313" key="1">
    <source>
        <dbReference type="EMBL" id="QHS79283.1"/>
    </source>
</evidence>
<dbReference type="EMBL" id="MN740628">
    <property type="protein sequence ID" value="QHS79283.1"/>
    <property type="molecule type" value="Genomic_DNA"/>
</dbReference>
<sequence>MAEKWKMVKRIVSMCHDYNGAIFGGAARDSYIHDYDARKFCQKYDIEQYNDVEITEFPGRFVIPNDVDCVMLARDSERLIKKIQRHYHVRVTLDVDAHYMSGLDMPSGHYRFHRYSIVDLHDTPLVLQLDMVVQLEGEELICPFKNYDMDVNALWWTRQDMMIHSIQLDCVGSLNDIYGMPTSLRNSIIYATLFEKIRLKKATCTSHCSSRRILKMKEKGWEVNYKYETIRISNEPYDGVCVVCQDTIEGDHSTFECKCAHICMGCLRKHHTSILRCTICKTELDQDSLRNDVRIYNAIQLDLE</sequence>
<dbReference type="AlphaFoldDB" id="A0A6C0AIJ9"/>
<name>A0A6C0AIJ9_9ZZZZ</name>
<dbReference type="SUPFAM" id="SSF57850">
    <property type="entry name" value="RING/U-box"/>
    <property type="match status" value="1"/>
</dbReference>
<protein>
    <recommendedName>
        <fullName evidence="2">RING-type domain-containing protein</fullName>
    </recommendedName>
</protein>
<accession>A0A6C0AIJ9</accession>
<proteinExistence type="predicted"/>
<reference evidence="1" key="1">
    <citation type="journal article" date="2020" name="Nature">
        <title>Giant virus diversity and host interactions through global metagenomics.</title>
        <authorList>
            <person name="Schulz F."/>
            <person name="Roux S."/>
            <person name="Paez-Espino D."/>
            <person name="Jungbluth S."/>
            <person name="Walsh D.A."/>
            <person name="Denef V.J."/>
            <person name="McMahon K.D."/>
            <person name="Konstantinidis K.T."/>
            <person name="Eloe-Fadrosh E.A."/>
            <person name="Kyrpides N.C."/>
            <person name="Woyke T."/>
        </authorList>
    </citation>
    <scope>NUCLEOTIDE SEQUENCE</scope>
    <source>
        <strain evidence="1">GVMAG-S-1035118-87</strain>
    </source>
</reference>